<dbReference type="PANTHER" id="PTHR31713">
    <property type="entry name" value="OS02G0177800 PROTEIN"/>
    <property type="match status" value="1"/>
</dbReference>
<organism evidence="11 12">
    <name type="scientific">Salvia divinorum</name>
    <name type="common">Maria pastora</name>
    <name type="synonym">Diviner's sage</name>
    <dbReference type="NCBI Taxonomy" id="28513"/>
    <lineage>
        <taxon>Eukaryota</taxon>
        <taxon>Viridiplantae</taxon>
        <taxon>Streptophyta</taxon>
        <taxon>Embryophyta</taxon>
        <taxon>Tracheophyta</taxon>
        <taxon>Spermatophyta</taxon>
        <taxon>Magnoliopsida</taxon>
        <taxon>eudicotyledons</taxon>
        <taxon>Gunneridae</taxon>
        <taxon>Pentapetalae</taxon>
        <taxon>asterids</taxon>
        <taxon>lamiids</taxon>
        <taxon>Lamiales</taxon>
        <taxon>Lamiaceae</taxon>
        <taxon>Nepetoideae</taxon>
        <taxon>Mentheae</taxon>
        <taxon>Salviinae</taxon>
        <taxon>Salvia</taxon>
        <taxon>Salvia subgen. Calosphace</taxon>
    </lineage>
</organism>
<protein>
    <submittedName>
        <fullName evidence="11">Calmodulin-binding protein 60 B-like</fullName>
    </submittedName>
</protein>
<dbReference type="InterPro" id="IPR046829">
    <property type="entry name" value="Calmod_bind_C"/>
</dbReference>
<evidence type="ECO:0000256" key="5">
    <source>
        <dbReference type="ARBA" id="ARBA00023159"/>
    </source>
</evidence>
<feature type="domain" description="Calmodulin binding protein central" evidence="9">
    <location>
        <begin position="226"/>
        <end position="290"/>
    </location>
</feature>
<sequence length="411" mass="46305">MALKRLLPEEGDQVQNKRRHFFSTSIFKGARNLDEFVPMLEPIIRKWVKEEVCSAIDRSIYSDAESERRSLRLRFESRLPTTLFTGNKIGTSPVKISLYDPSCDKIVASGPYSWMKVGVVVVKGDFNGEECSAKEFDRKVVQSRQGKGPLLNGEATVALNNGVGYIDNLSFTDNSSWDRTGKFRLGLRLHSSSGSGEASVREGVSNAFKVKDQRGESYKKHHPPWLNDQVWRLERIGKDGTCHKQLSKLGISNVGDFLRSLAMNPTSVRDALGKISNKKWDIIVAHAAECIIDDKKYIYTNAQGTSLLFNSIYNLIGVTFDGLTYLSMHSLHAYQLKAMEELKQRAFENLSSWEICEADLNMLPQTMGQGEVEMEMEMNTHHPTLQNGSFEMGDTSHMQGFNNSHMQGFNN</sequence>
<accession>A0ABD1H412</accession>
<evidence type="ECO:0000259" key="8">
    <source>
        <dbReference type="Pfam" id="PF07887"/>
    </source>
</evidence>
<evidence type="ECO:0000256" key="2">
    <source>
        <dbReference type="ARBA" id="ARBA00007214"/>
    </source>
</evidence>
<name>A0ABD1H412_SALDI</name>
<proteinExistence type="inferred from homology"/>
<evidence type="ECO:0000256" key="3">
    <source>
        <dbReference type="ARBA" id="ARBA00023015"/>
    </source>
</evidence>
<dbReference type="GO" id="GO:0003677">
    <property type="term" value="F:DNA binding"/>
    <property type="evidence" value="ECO:0007669"/>
    <property type="project" value="UniProtKB-KW"/>
</dbReference>
<comment type="subcellular location">
    <subcellularLocation>
        <location evidence="1">Nucleus</location>
    </subcellularLocation>
</comment>
<evidence type="ECO:0000313" key="11">
    <source>
        <dbReference type="EMBL" id="KAL1549761.1"/>
    </source>
</evidence>
<dbReference type="AlphaFoldDB" id="A0ABD1H412"/>
<dbReference type="Pfam" id="PF20452">
    <property type="entry name" value="Calmod_bind_C"/>
    <property type="match status" value="1"/>
</dbReference>
<dbReference type="GO" id="GO:0005634">
    <property type="term" value="C:nucleus"/>
    <property type="evidence" value="ECO:0007669"/>
    <property type="project" value="UniProtKB-SubCell"/>
</dbReference>
<evidence type="ECO:0000256" key="4">
    <source>
        <dbReference type="ARBA" id="ARBA00023125"/>
    </source>
</evidence>
<dbReference type="EMBL" id="JBEAFC010000007">
    <property type="protein sequence ID" value="KAL1549761.1"/>
    <property type="molecule type" value="Genomic_DNA"/>
</dbReference>
<keyword evidence="7" id="KW-0539">Nucleus</keyword>
<dbReference type="PANTHER" id="PTHR31713:SF43">
    <property type="entry name" value="CALMODULIN-BINDING PROTEIN 60 G"/>
    <property type="match status" value="1"/>
</dbReference>
<dbReference type="Pfam" id="PF20451">
    <property type="entry name" value="Calmod_bind_M"/>
    <property type="match status" value="1"/>
</dbReference>
<feature type="domain" description="Calmodulin binding protein-like N-terminal" evidence="8">
    <location>
        <begin position="71"/>
        <end position="213"/>
    </location>
</feature>
<evidence type="ECO:0000256" key="1">
    <source>
        <dbReference type="ARBA" id="ARBA00004123"/>
    </source>
</evidence>
<dbReference type="InterPro" id="IPR012416">
    <property type="entry name" value="CBP60"/>
</dbReference>
<gene>
    <name evidence="11" type="ORF">AAHA92_17819</name>
</gene>
<keyword evidence="4" id="KW-0238">DNA-binding</keyword>
<comment type="similarity">
    <text evidence="2">Belongs to the plant ACBP60 protein family.</text>
</comment>
<keyword evidence="12" id="KW-1185">Reference proteome</keyword>
<evidence type="ECO:0000313" key="12">
    <source>
        <dbReference type="Proteomes" id="UP001567538"/>
    </source>
</evidence>
<evidence type="ECO:0000256" key="7">
    <source>
        <dbReference type="ARBA" id="ARBA00023242"/>
    </source>
</evidence>
<feature type="domain" description="Calmodulin binding protein C-terminal" evidence="10">
    <location>
        <begin position="295"/>
        <end position="353"/>
    </location>
</feature>
<dbReference type="Pfam" id="PF07887">
    <property type="entry name" value="Calmodulin_bind"/>
    <property type="match status" value="1"/>
</dbReference>
<reference evidence="11 12" key="1">
    <citation type="submission" date="2024-06" db="EMBL/GenBank/DDBJ databases">
        <title>A chromosome level genome sequence of Diviner's sage (Salvia divinorum).</title>
        <authorList>
            <person name="Ford S.A."/>
            <person name="Ro D.-K."/>
            <person name="Ness R.W."/>
            <person name="Phillips M.A."/>
        </authorList>
    </citation>
    <scope>NUCLEOTIDE SEQUENCE [LARGE SCALE GENOMIC DNA]</scope>
    <source>
        <strain evidence="11">SAF-2024a</strain>
        <tissue evidence="11">Leaf</tissue>
    </source>
</reference>
<dbReference type="InterPro" id="IPR046831">
    <property type="entry name" value="Calmodulin_bind_N"/>
</dbReference>
<keyword evidence="6" id="KW-0804">Transcription</keyword>
<evidence type="ECO:0000259" key="10">
    <source>
        <dbReference type="Pfam" id="PF20452"/>
    </source>
</evidence>
<comment type="caution">
    <text evidence="11">The sequence shown here is derived from an EMBL/GenBank/DDBJ whole genome shotgun (WGS) entry which is preliminary data.</text>
</comment>
<dbReference type="InterPro" id="IPR046830">
    <property type="entry name" value="Calmod_bind_M"/>
</dbReference>
<evidence type="ECO:0000259" key="9">
    <source>
        <dbReference type="Pfam" id="PF20451"/>
    </source>
</evidence>
<dbReference type="Proteomes" id="UP001567538">
    <property type="component" value="Unassembled WGS sequence"/>
</dbReference>
<evidence type="ECO:0000256" key="6">
    <source>
        <dbReference type="ARBA" id="ARBA00023163"/>
    </source>
</evidence>
<keyword evidence="3" id="KW-0805">Transcription regulation</keyword>
<keyword evidence="5" id="KW-0010">Activator</keyword>